<evidence type="ECO:0000256" key="2">
    <source>
        <dbReference type="ARBA" id="ARBA00010139"/>
    </source>
</evidence>
<reference evidence="8 9" key="1">
    <citation type="submission" date="2015-04" db="EMBL/GenBank/DDBJ databases">
        <authorList>
            <person name="Syromyatnikov M.Y."/>
            <person name="Popov V.N."/>
        </authorList>
    </citation>
    <scope>NUCLEOTIDE SEQUENCE [LARGE SCALE GENOMIC DNA]</scope>
    <source>
        <strain evidence="8">WF-38-12</strain>
    </source>
</reference>
<keyword evidence="9" id="KW-1185">Reference proteome</keyword>
<dbReference type="PANTHER" id="PTHR43098">
    <property type="entry name" value="L-ORNITHINE N(5)-MONOOXYGENASE-RELATED"/>
    <property type="match status" value="1"/>
</dbReference>
<dbReference type="OMA" id="CIEYMEK"/>
<evidence type="ECO:0000256" key="4">
    <source>
        <dbReference type="ARBA" id="ARBA00022827"/>
    </source>
</evidence>
<evidence type="ECO:0000256" key="6">
    <source>
        <dbReference type="ARBA" id="ARBA00023002"/>
    </source>
</evidence>
<keyword evidence="7" id="KW-0503">Monooxygenase</keyword>
<comment type="similarity">
    <text evidence="2">Belongs to the FAD-binding monooxygenase family.</text>
</comment>
<dbReference type="EMBL" id="CVMT01000003">
    <property type="protein sequence ID" value="CRG86871.1"/>
    <property type="molecule type" value="Genomic_DNA"/>
</dbReference>
<comment type="cofactor">
    <cofactor evidence="1">
        <name>FAD</name>
        <dbReference type="ChEBI" id="CHEBI:57692"/>
    </cofactor>
</comment>
<evidence type="ECO:0000256" key="3">
    <source>
        <dbReference type="ARBA" id="ARBA00022630"/>
    </source>
</evidence>
<dbReference type="Gene3D" id="3.50.50.60">
    <property type="entry name" value="FAD/NAD(P)-binding domain"/>
    <property type="match status" value="1"/>
</dbReference>
<dbReference type="AlphaFoldDB" id="A0A0U1LW34"/>
<dbReference type="SUPFAM" id="SSF51905">
    <property type="entry name" value="FAD/NAD(P)-binding domain"/>
    <property type="match status" value="1"/>
</dbReference>
<dbReference type="GO" id="GO:0004497">
    <property type="term" value="F:monooxygenase activity"/>
    <property type="evidence" value="ECO:0007669"/>
    <property type="project" value="UniProtKB-KW"/>
</dbReference>
<keyword evidence="5" id="KW-0521">NADP</keyword>
<protein>
    <recommendedName>
        <fullName evidence="10">Cyclohexanone monooxygenase</fullName>
    </recommendedName>
</protein>
<evidence type="ECO:0000313" key="9">
    <source>
        <dbReference type="Proteomes" id="UP000054383"/>
    </source>
</evidence>
<evidence type="ECO:0008006" key="10">
    <source>
        <dbReference type="Google" id="ProtNLM"/>
    </source>
</evidence>
<dbReference type="PANTHER" id="PTHR43098:SF3">
    <property type="entry name" value="L-ORNITHINE N(5)-MONOOXYGENASE-RELATED"/>
    <property type="match status" value="1"/>
</dbReference>
<name>A0A0U1LW34_TALIS</name>
<dbReference type="InterPro" id="IPR050775">
    <property type="entry name" value="FAD-binding_Monooxygenases"/>
</dbReference>
<keyword evidence="4" id="KW-0274">FAD</keyword>
<evidence type="ECO:0000256" key="5">
    <source>
        <dbReference type="ARBA" id="ARBA00022857"/>
    </source>
</evidence>
<evidence type="ECO:0000256" key="7">
    <source>
        <dbReference type="ARBA" id="ARBA00023033"/>
    </source>
</evidence>
<evidence type="ECO:0000313" key="8">
    <source>
        <dbReference type="EMBL" id="CRG86871.1"/>
    </source>
</evidence>
<keyword evidence="3" id="KW-0285">Flavoprotein</keyword>
<keyword evidence="6" id="KW-0560">Oxidoreductase</keyword>
<gene>
    <name evidence="8" type="ORF">PISL3812_03883</name>
</gene>
<evidence type="ECO:0000256" key="1">
    <source>
        <dbReference type="ARBA" id="ARBA00001974"/>
    </source>
</evidence>
<dbReference type="InterPro" id="IPR036188">
    <property type="entry name" value="FAD/NAD-bd_sf"/>
</dbReference>
<sequence length="148" mass="16350">MTQLGLESIQGAKLQDEWISGANTYLGTSISGYPNMFHIYGAHGPTLLCNGPSAVEVQGRWIVDLVDKMQRNGIKYVNPKHEAAQQWKKHILELNNRTLFPTTRSTYMGGGIPGKVYEPVSYSGGLPMYKAEIRQALDSMEGFDVVTA</sequence>
<proteinExistence type="inferred from homology"/>
<organism evidence="8 9">
    <name type="scientific">Talaromyces islandicus</name>
    <name type="common">Penicillium islandicum</name>
    <dbReference type="NCBI Taxonomy" id="28573"/>
    <lineage>
        <taxon>Eukaryota</taxon>
        <taxon>Fungi</taxon>
        <taxon>Dikarya</taxon>
        <taxon>Ascomycota</taxon>
        <taxon>Pezizomycotina</taxon>
        <taxon>Eurotiomycetes</taxon>
        <taxon>Eurotiomycetidae</taxon>
        <taxon>Eurotiales</taxon>
        <taxon>Trichocomaceae</taxon>
        <taxon>Talaromyces</taxon>
        <taxon>Talaromyces sect. Islandici</taxon>
    </lineage>
</organism>
<dbReference type="OrthoDB" id="66881at2759"/>
<dbReference type="STRING" id="28573.A0A0U1LW34"/>
<accession>A0A0U1LW34</accession>
<dbReference type="Proteomes" id="UP000054383">
    <property type="component" value="Unassembled WGS sequence"/>
</dbReference>